<accession>A0A1S8KLW3</accession>
<dbReference type="PANTHER" id="PTHR30578">
    <property type="entry name" value="ELECTRON TRANSPORT COMPLEX PROTEIN RNFD"/>
    <property type="match status" value="1"/>
</dbReference>
<dbReference type="RefSeq" id="WP_077862115.1">
    <property type="nucleotide sequence ID" value="NZ_CP040413.1"/>
</dbReference>
<dbReference type="AlphaFoldDB" id="A0A1S8KLW3"/>
<dbReference type="Proteomes" id="UP000190409">
    <property type="component" value="Unassembled WGS sequence"/>
</dbReference>
<evidence type="ECO:0000313" key="1">
    <source>
        <dbReference type="EMBL" id="OOL80541.1"/>
    </source>
</evidence>
<organism evidence="1 2">
    <name type="scientific">Dolosigranulum pigrum</name>
    <dbReference type="NCBI Taxonomy" id="29394"/>
    <lineage>
        <taxon>Bacteria</taxon>
        <taxon>Bacillati</taxon>
        <taxon>Bacillota</taxon>
        <taxon>Bacilli</taxon>
        <taxon>Lactobacillales</taxon>
        <taxon>Carnobacteriaceae</taxon>
        <taxon>Dolosigranulum</taxon>
    </lineage>
</organism>
<gene>
    <name evidence="1" type="ORF">BWX42_00930</name>
</gene>
<dbReference type="InterPro" id="IPR011303">
    <property type="entry name" value="RnfD_bac"/>
</dbReference>
<dbReference type="EMBL" id="MUYF01000003">
    <property type="protein sequence ID" value="OOL80541.1"/>
    <property type="molecule type" value="Genomic_DNA"/>
</dbReference>
<dbReference type="InterPro" id="IPR004338">
    <property type="entry name" value="NqrB/RnfD"/>
</dbReference>
<sequence>MAGTINIKDVESKLQTGPSPHIRNPRTSKQVMTEVIIALIPPIIAAIYFFGWWVFVQLGVALLVSVLSEYGYQKLTYQKVTLHDRSVYVTGLLLGLSFPISAPLWVVAVAAFIAVFIIKHWNFGLGGGLGKNYLNPALTARVIAKVFFTPFFANWVLPKGFFAGPYGGYHVDYVTTATPLEYLSRGATEVAEAVPELWEMFLGVNMGGNIGETSKLAILIGMAYLIVRRVINPKIPILFILSTVTVACFWSGFNLEYMMAHALSGTLFFAATYMATDYSSGALTPDGKTVFAIAGGLLTGILRIAVGFPGAIGIAIIIMNIAAPFIDSWFLPRIYGHKSRPERSLNRQSTSLQK</sequence>
<reference evidence="1 2" key="1">
    <citation type="submission" date="2017-01" db="EMBL/GenBank/DDBJ databases">
        <title>Complete Genome Sequence of Dolosigranulum pigrum isolated from a Patient with interstitial lung disease.</title>
        <authorList>
            <person name="Mukhopadhyay R."/>
            <person name="Joaquin J."/>
            <person name="Hogue R."/>
            <person name="Fitzgerald S."/>
            <person name="Jospin G."/>
            <person name="Eisen J.A."/>
            <person name="Chaturvedi V."/>
        </authorList>
    </citation>
    <scope>NUCLEOTIDE SEQUENCE [LARGE SCALE GENOMIC DNA]</scope>
    <source>
        <strain evidence="1 2">15S00348</strain>
    </source>
</reference>
<dbReference type="NCBIfam" id="TIGR01946">
    <property type="entry name" value="rnfD"/>
    <property type="match status" value="1"/>
</dbReference>
<proteinExistence type="predicted"/>
<name>A0A1S8KLW3_9LACT</name>
<evidence type="ECO:0000313" key="2">
    <source>
        <dbReference type="Proteomes" id="UP000190409"/>
    </source>
</evidence>
<dbReference type="PANTHER" id="PTHR30578:SF0">
    <property type="entry name" value="ION-TRANSLOCATING OXIDOREDUCTASE COMPLEX SUBUNIT D"/>
    <property type="match status" value="1"/>
</dbReference>
<dbReference type="GO" id="GO:0005886">
    <property type="term" value="C:plasma membrane"/>
    <property type="evidence" value="ECO:0007669"/>
    <property type="project" value="TreeGrafter"/>
</dbReference>
<protein>
    <submittedName>
        <fullName evidence="1">Electron transporter RnfD</fullName>
    </submittedName>
</protein>
<comment type="caution">
    <text evidence="1">The sequence shown here is derived from an EMBL/GenBank/DDBJ whole genome shotgun (WGS) entry which is preliminary data.</text>
</comment>
<dbReference type="GO" id="GO:0022900">
    <property type="term" value="P:electron transport chain"/>
    <property type="evidence" value="ECO:0007669"/>
    <property type="project" value="InterPro"/>
</dbReference>
<dbReference type="GO" id="GO:0055085">
    <property type="term" value="P:transmembrane transport"/>
    <property type="evidence" value="ECO:0007669"/>
    <property type="project" value="InterPro"/>
</dbReference>
<dbReference type="Pfam" id="PF03116">
    <property type="entry name" value="NQR2_RnfD_RnfE"/>
    <property type="match status" value="1"/>
</dbReference>